<evidence type="ECO:0000313" key="1">
    <source>
        <dbReference type="EMBL" id="SFM94902.1"/>
    </source>
</evidence>
<dbReference type="OrthoDB" id="5421736at2"/>
<dbReference type="Proteomes" id="UP000199611">
    <property type="component" value="Unassembled WGS sequence"/>
</dbReference>
<proteinExistence type="predicted"/>
<sequence>MGKKRYKVKAECPQCACGDVTFMGPDELKERYIGPEEEMEVLCPICGTKHKGKVEVHEGE</sequence>
<gene>
    <name evidence="1" type="ORF">SAMN05660836_02084</name>
</gene>
<dbReference type="RefSeq" id="WP_093395596.1">
    <property type="nucleotide sequence ID" value="NZ_FOUU01000007.1"/>
</dbReference>
<dbReference type="AlphaFoldDB" id="A0A1I4V137"/>
<name>A0A1I4V137_9BACT</name>
<dbReference type="EMBL" id="FOUU01000007">
    <property type="protein sequence ID" value="SFM94902.1"/>
    <property type="molecule type" value="Genomic_DNA"/>
</dbReference>
<protein>
    <submittedName>
        <fullName evidence="1">Uncharacterized protein</fullName>
    </submittedName>
</protein>
<reference evidence="1 2" key="1">
    <citation type="submission" date="2016-10" db="EMBL/GenBank/DDBJ databases">
        <authorList>
            <person name="de Groot N.N."/>
        </authorList>
    </citation>
    <scope>NUCLEOTIDE SEQUENCE [LARGE SCALE GENOMIC DNA]</scope>
    <source>
        <strain evidence="1 2">DSM 9990</strain>
    </source>
</reference>
<keyword evidence="2" id="KW-1185">Reference proteome</keyword>
<dbReference type="STRING" id="39841.SAMN05660836_02084"/>
<evidence type="ECO:0000313" key="2">
    <source>
        <dbReference type="Proteomes" id="UP000199611"/>
    </source>
</evidence>
<organism evidence="1 2">
    <name type="scientific">Thermodesulforhabdus norvegica</name>
    <dbReference type="NCBI Taxonomy" id="39841"/>
    <lineage>
        <taxon>Bacteria</taxon>
        <taxon>Pseudomonadati</taxon>
        <taxon>Thermodesulfobacteriota</taxon>
        <taxon>Syntrophobacteria</taxon>
        <taxon>Syntrophobacterales</taxon>
        <taxon>Thermodesulforhabdaceae</taxon>
        <taxon>Thermodesulforhabdus</taxon>
    </lineage>
</organism>
<accession>A0A1I4V137</accession>